<dbReference type="Proteomes" id="UP000716291">
    <property type="component" value="Unassembled WGS sequence"/>
</dbReference>
<organism evidence="2 3">
    <name type="scientific">Rhizopus oryzae</name>
    <name type="common">Mucormycosis agent</name>
    <name type="synonym">Rhizopus arrhizus var. delemar</name>
    <dbReference type="NCBI Taxonomy" id="64495"/>
    <lineage>
        <taxon>Eukaryota</taxon>
        <taxon>Fungi</taxon>
        <taxon>Fungi incertae sedis</taxon>
        <taxon>Mucoromycota</taxon>
        <taxon>Mucoromycotina</taxon>
        <taxon>Mucoromycetes</taxon>
        <taxon>Mucorales</taxon>
        <taxon>Mucorineae</taxon>
        <taxon>Rhizopodaceae</taxon>
        <taxon>Rhizopus</taxon>
    </lineage>
</organism>
<dbReference type="InterPro" id="IPR041588">
    <property type="entry name" value="Integrase_H2C2"/>
</dbReference>
<dbReference type="EMBL" id="JAANQT010004048">
    <property type="protein sequence ID" value="KAG1300514.1"/>
    <property type="molecule type" value="Genomic_DNA"/>
</dbReference>
<dbReference type="InterPro" id="IPR001584">
    <property type="entry name" value="Integrase_cat-core"/>
</dbReference>
<feature type="domain" description="Integrase catalytic" evidence="1">
    <location>
        <begin position="154"/>
        <end position="317"/>
    </location>
</feature>
<dbReference type="PANTHER" id="PTHR37984">
    <property type="entry name" value="PROTEIN CBG26694"/>
    <property type="match status" value="1"/>
</dbReference>
<dbReference type="GO" id="GO:0005634">
    <property type="term" value="C:nucleus"/>
    <property type="evidence" value="ECO:0007669"/>
    <property type="project" value="UniProtKB-ARBA"/>
</dbReference>
<evidence type="ECO:0000313" key="3">
    <source>
        <dbReference type="Proteomes" id="UP000716291"/>
    </source>
</evidence>
<evidence type="ECO:0000259" key="1">
    <source>
        <dbReference type="PROSITE" id="PS50994"/>
    </source>
</evidence>
<gene>
    <name evidence="2" type="ORF">G6F64_012629</name>
</gene>
<dbReference type="GO" id="GO:0015074">
    <property type="term" value="P:DNA integration"/>
    <property type="evidence" value="ECO:0007669"/>
    <property type="project" value="InterPro"/>
</dbReference>
<dbReference type="Gene3D" id="1.10.340.70">
    <property type="match status" value="1"/>
</dbReference>
<reference evidence="2" key="1">
    <citation type="journal article" date="2020" name="Microb. Genom.">
        <title>Genetic diversity of clinical and environmental Mucorales isolates obtained from an investigation of mucormycosis cases among solid organ transplant recipients.</title>
        <authorList>
            <person name="Nguyen M.H."/>
            <person name="Kaul D."/>
            <person name="Muto C."/>
            <person name="Cheng S.J."/>
            <person name="Richter R.A."/>
            <person name="Bruno V.M."/>
            <person name="Liu G."/>
            <person name="Beyhan S."/>
            <person name="Sundermann A.J."/>
            <person name="Mounaud S."/>
            <person name="Pasculle A.W."/>
            <person name="Nierman W.C."/>
            <person name="Driscoll E."/>
            <person name="Cumbie R."/>
            <person name="Clancy C.J."/>
            <person name="Dupont C.L."/>
        </authorList>
    </citation>
    <scope>NUCLEOTIDE SEQUENCE</scope>
    <source>
        <strain evidence="2">GL11</strain>
    </source>
</reference>
<keyword evidence="3" id="KW-1185">Reference proteome</keyword>
<sequence length="390" mass="45858">MSRYPPVQNESSEEEDPFHNMYPALLVELNERDQYEPELMKLRAYLVKPHAESETEANDAKLRKKAVNYRLDEQLNLYRLFRNERMVLISKIDDRQDILMQVHNGHGHYGQEATWSRLYKQYWWPTAYEEVKEYVRSCHECQMLSNVPNKVALHGNVPVNHLFERFAIDYIGPFPMMKKKNKYILLAVECYSRWPVAKAVKYANSTTTVDFMYNELFTVFGASKFLLSDNGLHFTGNEVEEFAKHLKIKHQYTSPYHPQTNGMVESINGVIVKSLKKTAREHNEYWDTLLPTVLYAYRTKAHSILKLSPYEMLFGVEPLGVDKDVLQEYGRKIGFERLSYLQQRNGLQNFMVDYQPQVEAHDQESKINVGDQVLLLKHHRKNVVFTHVIK</sequence>
<dbReference type="PANTHER" id="PTHR37984:SF5">
    <property type="entry name" value="PROTEIN NYNRIN-LIKE"/>
    <property type="match status" value="1"/>
</dbReference>
<dbReference type="InterPro" id="IPR050951">
    <property type="entry name" value="Retrovirus_Pol_polyprotein"/>
</dbReference>
<evidence type="ECO:0000313" key="2">
    <source>
        <dbReference type="EMBL" id="KAG1300514.1"/>
    </source>
</evidence>
<dbReference type="Pfam" id="PF17921">
    <property type="entry name" value="Integrase_H2C2"/>
    <property type="match status" value="1"/>
</dbReference>
<dbReference type="OrthoDB" id="2430298at2759"/>
<dbReference type="GO" id="GO:0003676">
    <property type="term" value="F:nucleic acid binding"/>
    <property type="evidence" value="ECO:0007669"/>
    <property type="project" value="InterPro"/>
</dbReference>
<dbReference type="InterPro" id="IPR036397">
    <property type="entry name" value="RNaseH_sf"/>
</dbReference>
<proteinExistence type="predicted"/>
<accession>A0A9P6WXB1</accession>
<name>A0A9P6WXB1_RHIOR</name>
<dbReference type="InterPro" id="IPR012337">
    <property type="entry name" value="RNaseH-like_sf"/>
</dbReference>
<dbReference type="AlphaFoldDB" id="A0A9P6WXB1"/>
<protein>
    <recommendedName>
        <fullName evidence="1">Integrase catalytic domain-containing protein</fullName>
    </recommendedName>
</protein>
<comment type="caution">
    <text evidence="2">The sequence shown here is derived from an EMBL/GenBank/DDBJ whole genome shotgun (WGS) entry which is preliminary data.</text>
</comment>
<dbReference type="PROSITE" id="PS50994">
    <property type="entry name" value="INTEGRASE"/>
    <property type="match status" value="1"/>
</dbReference>
<dbReference type="Pfam" id="PF00665">
    <property type="entry name" value="rve"/>
    <property type="match status" value="1"/>
</dbReference>
<dbReference type="SUPFAM" id="SSF53098">
    <property type="entry name" value="Ribonuclease H-like"/>
    <property type="match status" value="1"/>
</dbReference>
<dbReference type="Gene3D" id="3.30.420.10">
    <property type="entry name" value="Ribonuclease H-like superfamily/Ribonuclease H"/>
    <property type="match status" value="1"/>
</dbReference>